<feature type="transmembrane region" description="Helical" evidence="1">
    <location>
        <begin position="112"/>
        <end position="131"/>
    </location>
</feature>
<comment type="caution">
    <text evidence="3">The sequence shown here is derived from an EMBL/GenBank/DDBJ whole genome shotgun (WGS) entry which is preliminary data.</text>
</comment>
<keyword evidence="1" id="KW-1133">Transmembrane helix</keyword>
<protein>
    <submittedName>
        <fullName evidence="3">Cysteine-rich RLK (RECEPTOR-like protein kinase) 8</fullName>
    </submittedName>
</protein>
<evidence type="ECO:0000256" key="1">
    <source>
        <dbReference type="SAM" id="Phobius"/>
    </source>
</evidence>
<feature type="non-terminal residue" evidence="3">
    <location>
        <position position="222"/>
    </location>
</feature>
<evidence type="ECO:0000259" key="2">
    <source>
        <dbReference type="Pfam" id="PF07727"/>
    </source>
</evidence>
<keyword evidence="1" id="KW-0812">Transmembrane</keyword>
<evidence type="ECO:0000313" key="3">
    <source>
        <dbReference type="EMBL" id="CAA0819391.1"/>
    </source>
</evidence>
<dbReference type="OrthoDB" id="411615at2759"/>
<dbReference type="InterPro" id="IPR013103">
    <property type="entry name" value="RVT_2"/>
</dbReference>
<accession>A0A9N7N043</accession>
<evidence type="ECO:0000313" key="4">
    <source>
        <dbReference type="Proteomes" id="UP001153555"/>
    </source>
</evidence>
<keyword evidence="4" id="KW-1185">Reference proteome</keyword>
<feature type="domain" description="Reverse transcriptase Ty1/copia-type" evidence="2">
    <location>
        <begin position="1"/>
        <end position="114"/>
    </location>
</feature>
<dbReference type="EMBL" id="CACSLK010018944">
    <property type="protein sequence ID" value="CAA0819391.1"/>
    <property type="molecule type" value="Genomic_DNA"/>
</dbReference>
<proteinExistence type="predicted"/>
<keyword evidence="1" id="KW-0472">Membrane</keyword>
<name>A0A9N7N043_STRHE</name>
<gene>
    <name evidence="3" type="ORF">SHERM_17862</name>
</gene>
<dbReference type="AlphaFoldDB" id="A0A9N7N043"/>
<keyword evidence="3" id="KW-0808">Transferase</keyword>
<keyword evidence="3" id="KW-0418">Kinase</keyword>
<dbReference type="Pfam" id="PF07727">
    <property type="entry name" value="RVT_2"/>
    <property type="match status" value="1"/>
</dbReference>
<reference evidence="3" key="1">
    <citation type="submission" date="2019-12" db="EMBL/GenBank/DDBJ databases">
        <authorList>
            <person name="Scholes J."/>
        </authorList>
    </citation>
    <scope>NUCLEOTIDE SEQUENCE</scope>
</reference>
<feature type="non-terminal residue" evidence="3">
    <location>
        <position position="1"/>
    </location>
</feature>
<organism evidence="3 4">
    <name type="scientific">Striga hermonthica</name>
    <name type="common">Purple witchweed</name>
    <name type="synonym">Buchnera hermonthica</name>
    <dbReference type="NCBI Taxonomy" id="68872"/>
    <lineage>
        <taxon>Eukaryota</taxon>
        <taxon>Viridiplantae</taxon>
        <taxon>Streptophyta</taxon>
        <taxon>Embryophyta</taxon>
        <taxon>Tracheophyta</taxon>
        <taxon>Spermatophyta</taxon>
        <taxon>Magnoliopsida</taxon>
        <taxon>eudicotyledons</taxon>
        <taxon>Gunneridae</taxon>
        <taxon>Pentapetalae</taxon>
        <taxon>asterids</taxon>
        <taxon>lamiids</taxon>
        <taxon>Lamiales</taxon>
        <taxon>Orobanchaceae</taxon>
        <taxon>Buchnereae</taxon>
        <taxon>Striga</taxon>
    </lineage>
</organism>
<dbReference type="GO" id="GO:0016301">
    <property type="term" value="F:kinase activity"/>
    <property type="evidence" value="ECO:0007669"/>
    <property type="project" value="UniProtKB-KW"/>
</dbReference>
<sequence>IDYEETFSPVAMLKSIMILLALAAHMDYEIWQMDGKTALLNGNLDEDIYMQQPEGFIAKGQEHLVCKLKRSIYRLKQASRSWNIRFDEVVQSYGFTQFLDEHCVYKKSDGNVVVFLLLATCLLMFACASRQSPVAHSQRASSTRATLLVRPGFLAPHIHVVKTHDASLRAPRTPATHAHDLPASSRRSTLASCCPQHARLCPAPNDRARRASAAAPTPRPAC</sequence>
<dbReference type="Proteomes" id="UP001153555">
    <property type="component" value="Unassembled WGS sequence"/>
</dbReference>
<feature type="transmembrane region" description="Helical" evidence="1">
    <location>
        <begin position="6"/>
        <end position="26"/>
    </location>
</feature>